<comment type="caution">
    <text evidence="1">The sequence shown here is derived from an EMBL/GenBank/DDBJ whole genome shotgun (WGS) entry which is preliminary data.</text>
</comment>
<name>A0A5A7SFC0_9NOCA</name>
<dbReference type="GO" id="GO:0016757">
    <property type="term" value="F:glycosyltransferase activity"/>
    <property type="evidence" value="ECO:0007669"/>
    <property type="project" value="TreeGrafter"/>
</dbReference>
<proteinExistence type="predicted"/>
<protein>
    <submittedName>
        <fullName evidence="1">Glycosyltransferase family 4 protein</fullName>
    </submittedName>
</protein>
<accession>A0A5A7SFC0</accession>
<dbReference type="CDD" id="cd03801">
    <property type="entry name" value="GT4_PimA-like"/>
    <property type="match status" value="1"/>
</dbReference>
<dbReference type="Pfam" id="PF13692">
    <property type="entry name" value="Glyco_trans_1_4"/>
    <property type="match status" value="1"/>
</dbReference>
<reference evidence="1 2" key="1">
    <citation type="submission" date="2019-07" db="EMBL/GenBank/DDBJ databases">
        <title>Rhodococcus cavernicolus sp. nov., isolated from a cave.</title>
        <authorList>
            <person name="Lee S.D."/>
        </authorList>
    </citation>
    <scope>NUCLEOTIDE SEQUENCE [LARGE SCALE GENOMIC DNA]</scope>
    <source>
        <strain evidence="1 2">C1-24</strain>
    </source>
</reference>
<dbReference type="PANTHER" id="PTHR12526">
    <property type="entry name" value="GLYCOSYLTRANSFERASE"/>
    <property type="match status" value="1"/>
</dbReference>
<evidence type="ECO:0000313" key="2">
    <source>
        <dbReference type="Proteomes" id="UP000322244"/>
    </source>
</evidence>
<keyword evidence="1" id="KW-0808">Transferase</keyword>
<keyword evidence="2" id="KW-1185">Reference proteome</keyword>
<sequence>MRSYVALPFGLSAQEWGARHVRNEVPDLSPYGLHQLSGYGIDVRFSDRSLGPLRNFIAAQMRSRLSGMEFLETLHDLRSISTKNTDTVLCYDERTGFPSALASCGRHRAPTVTGVGWLTTRQSTPPAMAAVAAHALPRAAATWSQSKPMLSTLEREWKVPRNRLHYVPLGIDTDFYAVQPPPETGNVVASIGEDRFRNHQLLISAIRHVKRALPDTRLELATLLPVDLPAEYGTVIRERLYGRARDLYRRSTLVALALHPTITGSGLTVVLEAMSSGRPVVVTDNPGISEYVEHGVTGILVPSNDEPAFERAVTDLLSDPQRAAEMGRAAAQRVRERFTSKKMSERLAQILHSVG</sequence>
<gene>
    <name evidence="1" type="ORF">FOY51_04530</name>
</gene>
<evidence type="ECO:0000313" key="1">
    <source>
        <dbReference type="EMBL" id="KAA0023862.1"/>
    </source>
</evidence>
<dbReference type="Proteomes" id="UP000322244">
    <property type="component" value="Unassembled WGS sequence"/>
</dbReference>
<dbReference type="Gene3D" id="3.40.50.2000">
    <property type="entry name" value="Glycogen Phosphorylase B"/>
    <property type="match status" value="2"/>
</dbReference>
<dbReference type="SUPFAM" id="SSF53756">
    <property type="entry name" value="UDP-Glycosyltransferase/glycogen phosphorylase"/>
    <property type="match status" value="1"/>
</dbReference>
<dbReference type="AlphaFoldDB" id="A0A5A7SFC0"/>
<dbReference type="OrthoDB" id="8555507at2"/>
<organism evidence="1 2">
    <name type="scientific">Antrihabitans cavernicola</name>
    <dbReference type="NCBI Taxonomy" id="2495913"/>
    <lineage>
        <taxon>Bacteria</taxon>
        <taxon>Bacillati</taxon>
        <taxon>Actinomycetota</taxon>
        <taxon>Actinomycetes</taxon>
        <taxon>Mycobacteriales</taxon>
        <taxon>Nocardiaceae</taxon>
        <taxon>Antrihabitans</taxon>
    </lineage>
</organism>
<dbReference type="EMBL" id="VLNY01000002">
    <property type="protein sequence ID" value="KAA0023862.1"/>
    <property type="molecule type" value="Genomic_DNA"/>
</dbReference>
<dbReference type="PANTHER" id="PTHR12526:SF590">
    <property type="entry name" value="ALPHA-MALTOSE-1-PHOSPHATE SYNTHASE"/>
    <property type="match status" value="1"/>
</dbReference>